<dbReference type="HAMAP" id="MF_00061">
    <property type="entry name" value="IspE"/>
    <property type="match status" value="1"/>
</dbReference>
<keyword evidence="13" id="KW-1185">Reference proteome</keyword>
<feature type="domain" description="GHMP kinase N-terminal" evidence="10">
    <location>
        <begin position="106"/>
        <end position="179"/>
    </location>
</feature>
<dbReference type="KEGG" id="crie:AK829_05830"/>
<organism evidence="12 13">
    <name type="scientific">Corynebacterium riegelii</name>
    <dbReference type="NCBI Taxonomy" id="156976"/>
    <lineage>
        <taxon>Bacteria</taxon>
        <taxon>Bacillati</taxon>
        <taxon>Actinomycetota</taxon>
        <taxon>Actinomycetes</taxon>
        <taxon>Mycobacteriales</taxon>
        <taxon>Corynebacteriaceae</taxon>
        <taxon>Corynebacterium</taxon>
    </lineage>
</organism>
<proteinExistence type="inferred from homology"/>
<protein>
    <recommendedName>
        <fullName evidence="3 9">4-diphosphocytidyl-2-C-methyl-D-erythritol kinase</fullName>
        <shortName evidence="9">CMK</shortName>
        <ecNumber evidence="2 9">2.7.1.148</ecNumber>
    </recommendedName>
    <alternativeName>
        <fullName evidence="8 9">4-(cytidine-5'-diphospho)-2-C-methyl-D-erythritol kinase</fullName>
    </alternativeName>
</protein>
<keyword evidence="5 9" id="KW-0547">Nucleotide-binding</keyword>
<name>A0A0K1RBI9_9CORY</name>
<dbReference type="InterPro" id="IPR004424">
    <property type="entry name" value="IspE"/>
</dbReference>
<evidence type="ECO:0000256" key="3">
    <source>
        <dbReference type="ARBA" id="ARBA00017473"/>
    </source>
</evidence>
<dbReference type="GO" id="GO:0005524">
    <property type="term" value="F:ATP binding"/>
    <property type="evidence" value="ECO:0007669"/>
    <property type="project" value="UniProtKB-UniRule"/>
</dbReference>
<feature type="domain" description="GHMP kinase C-terminal" evidence="11">
    <location>
        <begin position="241"/>
        <end position="314"/>
    </location>
</feature>
<evidence type="ECO:0000259" key="11">
    <source>
        <dbReference type="Pfam" id="PF08544"/>
    </source>
</evidence>
<feature type="active site" evidence="9">
    <location>
        <position position="14"/>
    </location>
</feature>
<dbReference type="Gene3D" id="3.30.230.10">
    <property type="match status" value="1"/>
</dbReference>
<dbReference type="InterPro" id="IPR013750">
    <property type="entry name" value="GHMP_kinase_C_dom"/>
</dbReference>
<dbReference type="EMBL" id="CP012342">
    <property type="protein sequence ID" value="AKV58769.1"/>
    <property type="molecule type" value="Genomic_DNA"/>
</dbReference>
<dbReference type="PIRSF" id="PIRSF010376">
    <property type="entry name" value="IspE"/>
    <property type="match status" value="1"/>
</dbReference>
<keyword evidence="4 9" id="KW-0808">Transferase</keyword>
<dbReference type="Pfam" id="PF08544">
    <property type="entry name" value="GHMP_kinases_C"/>
    <property type="match status" value="1"/>
</dbReference>
<evidence type="ECO:0000256" key="8">
    <source>
        <dbReference type="ARBA" id="ARBA00032554"/>
    </source>
</evidence>
<dbReference type="InterPro" id="IPR006204">
    <property type="entry name" value="GHMP_kinase_N_dom"/>
</dbReference>
<dbReference type="Proteomes" id="UP000060016">
    <property type="component" value="Chromosome"/>
</dbReference>
<dbReference type="GO" id="GO:0019288">
    <property type="term" value="P:isopentenyl diphosphate biosynthetic process, methylerythritol 4-phosphate pathway"/>
    <property type="evidence" value="ECO:0007669"/>
    <property type="project" value="UniProtKB-UniRule"/>
</dbReference>
<dbReference type="SUPFAM" id="SSF55060">
    <property type="entry name" value="GHMP Kinase, C-terminal domain"/>
    <property type="match status" value="1"/>
</dbReference>
<evidence type="ECO:0000256" key="6">
    <source>
        <dbReference type="ARBA" id="ARBA00022777"/>
    </source>
</evidence>
<dbReference type="EC" id="2.7.1.148" evidence="2 9"/>
<evidence type="ECO:0000256" key="2">
    <source>
        <dbReference type="ARBA" id="ARBA00012052"/>
    </source>
</evidence>
<evidence type="ECO:0000256" key="7">
    <source>
        <dbReference type="ARBA" id="ARBA00022840"/>
    </source>
</evidence>
<dbReference type="UniPathway" id="UPA00056">
    <property type="reaction ID" value="UER00094"/>
</dbReference>
<keyword evidence="6 9" id="KW-0418">Kinase</keyword>
<dbReference type="Gene3D" id="3.30.70.890">
    <property type="entry name" value="GHMP kinase, C-terminal domain"/>
    <property type="match status" value="1"/>
</dbReference>
<evidence type="ECO:0000259" key="10">
    <source>
        <dbReference type="Pfam" id="PF00288"/>
    </source>
</evidence>
<dbReference type="PANTHER" id="PTHR43527">
    <property type="entry name" value="4-DIPHOSPHOCYTIDYL-2-C-METHYL-D-ERYTHRITOL KINASE, CHLOROPLASTIC"/>
    <property type="match status" value="1"/>
</dbReference>
<dbReference type="InterPro" id="IPR036554">
    <property type="entry name" value="GHMP_kinase_C_sf"/>
</dbReference>
<dbReference type="STRING" id="156976.AK829_05830"/>
<evidence type="ECO:0000256" key="4">
    <source>
        <dbReference type="ARBA" id="ARBA00022679"/>
    </source>
</evidence>
<sequence length="333" mass="35989">MREPKIFAASAPAKVNLHLGVDNKTHGGYHDLVTVFQAVDRREIVRLVVEPDVERTRTESVVSSIHTRWLFDGELPEDIDTHHNLAWKAVDAAVGSFRSDCDHTAGVTHPALPKVRIEVDKSVFIAGGMAGGSADAAAALLAANHYIEHYFGEPVGIDYKTSFLAAGLGSDVPFAVQGGNATGRGRGDHLRPIPSDLQFWWVFVNPDTTLSTAACFAKLDQLRAGNPELKPNLDPSKVTDALLLGSAEALAQALHNDMELPARLLRPQIGEVLDFGNEHALRAIVSGSGPTVAMLCKDEAHAVRVRNRVCEVFPEYQSFTSNGPARGAFMLCK</sequence>
<dbReference type="RefSeq" id="WP_052205013.1">
    <property type="nucleotide sequence ID" value="NZ_CP012342.1"/>
</dbReference>
<gene>
    <name evidence="9" type="primary">ispE</name>
    <name evidence="12" type="ORF">AK829_05830</name>
</gene>
<comment type="catalytic activity">
    <reaction evidence="9">
        <text>4-CDP-2-C-methyl-D-erythritol + ATP = 4-CDP-2-C-methyl-D-erythritol 2-phosphate + ADP + H(+)</text>
        <dbReference type="Rhea" id="RHEA:18437"/>
        <dbReference type="ChEBI" id="CHEBI:15378"/>
        <dbReference type="ChEBI" id="CHEBI:30616"/>
        <dbReference type="ChEBI" id="CHEBI:57823"/>
        <dbReference type="ChEBI" id="CHEBI:57919"/>
        <dbReference type="ChEBI" id="CHEBI:456216"/>
        <dbReference type="EC" id="2.7.1.148"/>
    </reaction>
</comment>
<evidence type="ECO:0000256" key="5">
    <source>
        <dbReference type="ARBA" id="ARBA00022741"/>
    </source>
</evidence>
<dbReference type="PATRIC" id="fig|156976.3.peg.1158"/>
<dbReference type="SUPFAM" id="SSF54211">
    <property type="entry name" value="Ribosomal protein S5 domain 2-like"/>
    <property type="match status" value="1"/>
</dbReference>
<dbReference type="PANTHER" id="PTHR43527:SF2">
    <property type="entry name" value="4-DIPHOSPHOCYTIDYL-2-C-METHYL-D-ERYTHRITOL KINASE, CHLOROPLASTIC"/>
    <property type="match status" value="1"/>
</dbReference>
<evidence type="ECO:0000256" key="9">
    <source>
        <dbReference type="HAMAP-Rule" id="MF_00061"/>
    </source>
</evidence>
<dbReference type="GO" id="GO:0050515">
    <property type="term" value="F:4-(cytidine 5'-diphospho)-2-C-methyl-D-erythritol kinase activity"/>
    <property type="evidence" value="ECO:0007669"/>
    <property type="project" value="UniProtKB-UniRule"/>
</dbReference>
<comment type="pathway">
    <text evidence="9">Isoprenoid biosynthesis; isopentenyl diphosphate biosynthesis via DXP pathway; isopentenyl diphosphate from 1-deoxy-D-xylulose 5-phosphate: step 3/6.</text>
</comment>
<reference evidence="12 13" key="1">
    <citation type="submission" date="2015-08" db="EMBL/GenBank/DDBJ databases">
        <authorList>
            <person name="Babu N.S."/>
            <person name="Beckwith C.J."/>
            <person name="Beseler K.G."/>
            <person name="Brison A."/>
            <person name="Carone J.V."/>
            <person name="Caskin T.P."/>
            <person name="Diamond M."/>
            <person name="Durham M.E."/>
            <person name="Foxe J.M."/>
            <person name="Go M."/>
            <person name="Henderson B.A."/>
            <person name="Jones I.B."/>
            <person name="McGettigan J.A."/>
            <person name="Micheletti S.J."/>
            <person name="Nasrallah M.E."/>
            <person name="Ortiz D."/>
            <person name="Piller C.R."/>
            <person name="Privatt S.R."/>
            <person name="Schneider S.L."/>
            <person name="Sharp S."/>
            <person name="Smith T.C."/>
            <person name="Stanton J.D."/>
            <person name="Ullery H.E."/>
            <person name="Wilson R.J."/>
            <person name="Serrano M.G."/>
            <person name="Buck G."/>
            <person name="Lee V."/>
            <person name="Wang Y."/>
            <person name="Carvalho R."/>
            <person name="Voegtly L."/>
            <person name="Shi R."/>
            <person name="Duckworth R."/>
            <person name="Johnson A."/>
            <person name="Loviza R."/>
            <person name="Walstead R."/>
            <person name="Shah Z."/>
            <person name="Kiflezghi M."/>
            <person name="Wade K."/>
            <person name="Ball S.L."/>
            <person name="Bradley K.W."/>
            <person name="Asai D.J."/>
            <person name="Bowman C.A."/>
            <person name="Russell D.A."/>
            <person name="Pope W.H."/>
            <person name="Jacobs-Sera D."/>
            <person name="Hendrix R.W."/>
            <person name="Hatfull G.F."/>
        </authorList>
    </citation>
    <scope>NUCLEOTIDE SEQUENCE [LARGE SCALE GENOMIC DNA]</scope>
    <source>
        <strain evidence="12 13">PUDD_83A45</strain>
    </source>
</reference>
<dbReference type="InterPro" id="IPR014721">
    <property type="entry name" value="Ribsml_uS5_D2-typ_fold_subgr"/>
</dbReference>
<keyword evidence="7 9" id="KW-0067">ATP-binding</keyword>
<comment type="function">
    <text evidence="9">Catalyzes the phosphorylation of the position 2 hydroxy group of 4-diphosphocytidyl-2C-methyl-D-erythritol.</text>
</comment>
<comment type="caution">
    <text evidence="9">Lacks conserved residue(s) required for the propagation of feature annotation.</text>
</comment>
<evidence type="ECO:0000313" key="13">
    <source>
        <dbReference type="Proteomes" id="UP000060016"/>
    </source>
</evidence>
<dbReference type="GO" id="GO:0016114">
    <property type="term" value="P:terpenoid biosynthetic process"/>
    <property type="evidence" value="ECO:0007669"/>
    <property type="project" value="InterPro"/>
</dbReference>
<dbReference type="Pfam" id="PF00288">
    <property type="entry name" value="GHMP_kinases_N"/>
    <property type="match status" value="1"/>
</dbReference>
<feature type="active site" evidence="9">
    <location>
        <position position="171"/>
    </location>
</feature>
<dbReference type="AlphaFoldDB" id="A0A0K1RBI9"/>
<comment type="similarity">
    <text evidence="1 9">Belongs to the GHMP kinase family. IspE subfamily.</text>
</comment>
<keyword evidence="9" id="KW-0414">Isoprene biosynthesis</keyword>
<evidence type="ECO:0000256" key="1">
    <source>
        <dbReference type="ARBA" id="ARBA00009684"/>
    </source>
</evidence>
<accession>A0A0K1RBI9</accession>
<dbReference type="InterPro" id="IPR020568">
    <property type="entry name" value="Ribosomal_Su5_D2-typ_SF"/>
</dbReference>
<evidence type="ECO:0000313" key="12">
    <source>
        <dbReference type="EMBL" id="AKV58769.1"/>
    </source>
</evidence>